<evidence type="ECO:0000313" key="3">
    <source>
        <dbReference type="Proteomes" id="UP001367030"/>
    </source>
</evidence>
<sequence>MPTRYDIEHTTIYSYNQPVTFGLHRVMFRPRDSHDLRVLATDLQVSPTANVRLIQDPHSNSVALVQPLGEATELKVVCSFTIEQVPAADDPLSELDPAAEFLPFAYSIEDRLDLEHYLRPHHPDPDGTLIRWAHQFLYTDEPNSTREVLARMNAHIGKTLTYKARDEEGTQSPLETLNLGSGSCRDYALLMMEAARRLGVATRFVSGYLYDAALDKPAPSKDAEVAEDVEPGTEVDETADTGVTVGAGSTHAWLHAYLPGAGWVAYDPTNNLMGSSQLIRVGVARDPALATPIAGSWFGKPEAYEGLTATVRVRRVRG</sequence>
<dbReference type="InterPro" id="IPR038765">
    <property type="entry name" value="Papain-like_cys_pep_sf"/>
</dbReference>
<dbReference type="Gene3D" id="3.10.620.30">
    <property type="match status" value="1"/>
</dbReference>
<dbReference type="RefSeq" id="WP_340333051.1">
    <property type="nucleotide sequence ID" value="NZ_JBBKZS010000001.1"/>
</dbReference>
<dbReference type="EMBL" id="JBBKZS010000001">
    <property type="protein sequence ID" value="MEJ8852935.1"/>
    <property type="molecule type" value="Genomic_DNA"/>
</dbReference>
<protein>
    <submittedName>
        <fullName evidence="2">Transglutaminase family protein</fullName>
    </submittedName>
</protein>
<organism evidence="2 3">
    <name type="scientific">Variovorax robiniae</name>
    <dbReference type="NCBI Taxonomy" id="1836199"/>
    <lineage>
        <taxon>Bacteria</taxon>
        <taxon>Pseudomonadati</taxon>
        <taxon>Pseudomonadota</taxon>
        <taxon>Betaproteobacteria</taxon>
        <taxon>Burkholderiales</taxon>
        <taxon>Comamonadaceae</taxon>
        <taxon>Variovorax</taxon>
    </lineage>
</organism>
<name>A0ABU8X1D6_9BURK</name>
<gene>
    <name evidence="2" type="ORF">WKW79_00050</name>
</gene>
<keyword evidence="3" id="KW-1185">Reference proteome</keyword>
<feature type="domain" description="Transglutaminase-like" evidence="1">
    <location>
        <begin position="176"/>
        <end position="270"/>
    </location>
</feature>
<dbReference type="PANTHER" id="PTHR33490:SF1">
    <property type="entry name" value="SLL1233 PROTEIN"/>
    <property type="match status" value="1"/>
</dbReference>
<accession>A0ABU8X1D6</accession>
<dbReference type="SUPFAM" id="SSF54001">
    <property type="entry name" value="Cysteine proteinases"/>
    <property type="match status" value="1"/>
</dbReference>
<dbReference type="InterPro" id="IPR002931">
    <property type="entry name" value="Transglutaminase-like"/>
</dbReference>
<dbReference type="Proteomes" id="UP001367030">
    <property type="component" value="Unassembled WGS sequence"/>
</dbReference>
<dbReference type="PANTHER" id="PTHR33490">
    <property type="entry name" value="BLR5614 PROTEIN-RELATED"/>
    <property type="match status" value="1"/>
</dbReference>
<comment type="caution">
    <text evidence="2">The sequence shown here is derived from an EMBL/GenBank/DDBJ whole genome shotgun (WGS) entry which is preliminary data.</text>
</comment>
<dbReference type="Pfam" id="PF08379">
    <property type="entry name" value="Bact_transglu_N"/>
    <property type="match status" value="1"/>
</dbReference>
<evidence type="ECO:0000259" key="1">
    <source>
        <dbReference type="SMART" id="SM00460"/>
    </source>
</evidence>
<proteinExistence type="predicted"/>
<reference evidence="2 3" key="1">
    <citation type="submission" date="2024-03" db="EMBL/GenBank/DDBJ databases">
        <title>Novel species of the genus Variovorax.</title>
        <authorList>
            <person name="Liu Q."/>
            <person name="Xin Y.-H."/>
        </authorList>
    </citation>
    <scope>NUCLEOTIDE SEQUENCE [LARGE SCALE GENOMIC DNA]</scope>
    <source>
        <strain evidence="2 3">KACC 18901</strain>
    </source>
</reference>
<dbReference type="InterPro" id="IPR013589">
    <property type="entry name" value="Bac_transglu_N"/>
</dbReference>
<evidence type="ECO:0000313" key="2">
    <source>
        <dbReference type="EMBL" id="MEJ8852935.1"/>
    </source>
</evidence>
<dbReference type="Pfam" id="PF01841">
    <property type="entry name" value="Transglut_core"/>
    <property type="match status" value="1"/>
</dbReference>
<dbReference type="SMART" id="SM00460">
    <property type="entry name" value="TGc"/>
    <property type="match status" value="1"/>
</dbReference>